<dbReference type="SMART" id="SM00387">
    <property type="entry name" value="HATPase_c"/>
    <property type="match status" value="1"/>
</dbReference>
<evidence type="ECO:0000256" key="1">
    <source>
        <dbReference type="ARBA" id="ARBA00000085"/>
    </source>
</evidence>
<evidence type="ECO:0000259" key="16">
    <source>
        <dbReference type="PROSITE" id="PS50885"/>
    </source>
</evidence>
<feature type="transmembrane region" description="Helical" evidence="14">
    <location>
        <begin position="280"/>
        <end position="304"/>
    </location>
</feature>
<keyword evidence="12" id="KW-0902">Two-component regulatory system</keyword>
<dbReference type="InterPro" id="IPR050640">
    <property type="entry name" value="Bact_2-comp_sensor_kinase"/>
</dbReference>
<keyword evidence="5" id="KW-0597">Phosphoprotein</keyword>
<keyword evidence="6" id="KW-0808">Transferase</keyword>
<dbReference type="Gene3D" id="6.10.340.10">
    <property type="match status" value="1"/>
</dbReference>
<feature type="domain" description="HAMP" evidence="16">
    <location>
        <begin position="305"/>
        <end position="357"/>
    </location>
</feature>
<dbReference type="RefSeq" id="WP_240257615.1">
    <property type="nucleotide sequence ID" value="NZ_JAKTTI010000050.1"/>
</dbReference>
<evidence type="ECO:0000256" key="14">
    <source>
        <dbReference type="SAM" id="Phobius"/>
    </source>
</evidence>
<dbReference type="EMBL" id="JAKTTI010000050">
    <property type="protein sequence ID" value="MCH1627696.1"/>
    <property type="molecule type" value="Genomic_DNA"/>
</dbReference>
<dbReference type="PANTHER" id="PTHR34220">
    <property type="entry name" value="SENSOR HISTIDINE KINASE YPDA"/>
    <property type="match status" value="1"/>
</dbReference>
<evidence type="ECO:0000256" key="5">
    <source>
        <dbReference type="ARBA" id="ARBA00022553"/>
    </source>
</evidence>
<dbReference type="GO" id="GO:0005524">
    <property type="term" value="F:ATP binding"/>
    <property type="evidence" value="ECO:0007669"/>
    <property type="project" value="UniProtKB-KW"/>
</dbReference>
<keyword evidence="8" id="KW-0547">Nucleotide-binding</keyword>
<evidence type="ECO:0000256" key="10">
    <source>
        <dbReference type="ARBA" id="ARBA00022840"/>
    </source>
</evidence>
<dbReference type="AlphaFoldDB" id="A0AAW5ECB1"/>
<dbReference type="PANTHER" id="PTHR34220:SF11">
    <property type="entry name" value="SENSOR PROTEIN KINASE HPTS"/>
    <property type="match status" value="1"/>
</dbReference>
<evidence type="ECO:0000259" key="15">
    <source>
        <dbReference type="PROSITE" id="PS50109"/>
    </source>
</evidence>
<keyword evidence="11 14" id="KW-1133">Transmembrane helix</keyword>
<organism evidence="17 18">
    <name type="scientific">Fredinandcohnia quinoae</name>
    <dbReference type="NCBI Taxonomy" id="2918902"/>
    <lineage>
        <taxon>Bacteria</taxon>
        <taxon>Bacillati</taxon>
        <taxon>Bacillota</taxon>
        <taxon>Bacilli</taxon>
        <taxon>Bacillales</taxon>
        <taxon>Bacillaceae</taxon>
        <taxon>Fredinandcohnia</taxon>
    </lineage>
</organism>
<dbReference type="PROSITE" id="PS50109">
    <property type="entry name" value="HIS_KIN"/>
    <property type="match status" value="1"/>
</dbReference>
<dbReference type="InterPro" id="IPR003594">
    <property type="entry name" value="HATPase_dom"/>
</dbReference>
<comment type="caution">
    <text evidence="17">The sequence shown here is derived from an EMBL/GenBank/DDBJ whole genome shotgun (WGS) entry which is preliminary data.</text>
</comment>
<keyword evidence="7 14" id="KW-0812">Transmembrane</keyword>
<keyword evidence="18" id="KW-1185">Reference proteome</keyword>
<evidence type="ECO:0000256" key="4">
    <source>
        <dbReference type="ARBA" id="ARBA00022475"/>
    </source>
</evidence>
<dbReference type="Pfam" id="PF02518">
    <property type="entry name" value="HATPase_c"/>
    <property type="match status" value="1"/>
</dbReference>
<accession>A0AAW5ECB1</accession>
<evidence type="ECO:0000256" key="9">
    <source>
        <dbReference type="ARBA" id="ARBA00022777"/>
    </source>
</evidence>
<dbReference type="Proteomes" id="UP001431131">
    <property type="component" value="Unassembled WGS sequence"/>
</dbReference>
<comment type="subcellular location">
    <subcellularLocation>
        <location evidence="2">Cell membrane</location>
        <topology evidence="2">Multi-pass membrane protein</topology>
    </subcellularLocation>
</comment>
<feature type="domain" description="Histidine kinase" evidence="15">
    <location>
        <begin position="464"/>
        <end position="577"/>
    </location>
</feature>
<evidence type="ECO:0000256" key="7">
    <source>
        <dbReference type="ARBA" id="ARBA00022692"/>
    </source>
</evidence>
<evidence type="ECO:0000256" key="2">
    <source>
        <dbReference type="ARBA" id="ARBA00004651"/>
    </source>
</evidence>
<keyword evidence="9 17" id="KW-0418">Kinase</keyword>
<dbReference type="GO" id="GO:0000155">
    <property type="term" value="F:phosphorelay sensor kinase activity"/>
    <property type="evidence" value="ECO:0007669"/>
    <property type="project" value="InterPro"/>
</dbReference>
<keyword evidence="10" id="KW-0067">ATP-binding</keyword>
<dbReference type="GO" id="GO:0005886">
    <property type="term" value="C:plasma membrane"/>
    <property type="evidence" value="ECO:0007669"/>
    <property type="project" value="UniProtKB-SubCell"/>
</dbReference>
<evidence type="ECO:0000256" key="13">
    <source>
        <dbReference type="ARBA" id="ARBA00023136"/>
    </source>
</evidence>
<dbReference type="EC" id="2.7.13.3" evidence="3"/>
<dbReference type="InterPro" id="IPR036890">
    <property type="entry name" value="HATPase_C_sf"/>
</dbReference>
<sequence length="578" mass="66090">MKKWFRSSLRNQLTVFILVAVLLPIYLLGLFSYLIAVDVAKERAMISGNSSLEQLETTLEFIMNDVENMSVFLIGNEDVQQYLQVGEDTVKLRSDIYGFLSNLALSKPYIANILIEPFNKNPDISTLPILSSTKLYSEQYKSGKWWFYNHEDEMSIGSKELITLWRPIRSTDTYDLIGYLSISLDQQVIEEHLSATNFEWNGSVLLMFEGKVLAGNDESFENTNALKEIYSLVENHADSLGLTYQSEDMKSMILSQSLSDVGWRLIGIIPFDEYSQQNQYFLWLTVIAVGVACILVSVLVLFFIRRVFRPLTSLTAAIRNQQPEYDIEKLPTYSNDEVGQLIESYKNLYERIQTLMEDLKKNESLKREVDLQALQAQINPHFLYNTLASVHWMALDAEQKKISAMVSSLSNFLRYSLNEGNEYCTVEQELAHLANYAEIQKIRYPNSFKLDIMIPDEVKQMYMLKLLLQPLIENSIIHAFLQDDGQPGQIKVVGKWDEKYLQISVADNGQGMSVEHINQLHEQFTIDEKSEVLVGKGYGLRNVNLRLFLNYGPASRLLITSSPGNGTIVQFSVPLKRG</sequence>
<protein>
    <recommendedName>
        <fullName evidence="3">histidine kinase</fullName>
        <ecNumber evidence="3">2.7.13.3</ecNumber>
    </recommendedName>
</protein>
<dbReference type="InterPro" id="IPR003660">
    <property type="entry name" value="HAMP_dom"/>
</dbReference>
<dbReference type="Pfam" id="PF06580">
    <property type="entry name" value="His_kinase"/>
    <property type="match status" value="1"/>
</dbReference>
<dbReference type="CDD" id="cd06225">
    <property type="entry name" value="HAMP"/>
    <property type="match status" value="1"/>
</dbReference>
<evidence type="ECO:0000256" key="6">
    <source>
        <dbReference type="ARBA" id="ARBA00022679"/>
    </source>
</evidence>
<reference evidence="17" key="1">
    <citation type="submission" date="2022-02" db="EMBL/GenBank/DDBJ databases">
        <title>Fredinandcohnia quinoae sp. nov. isolated from Chenopodium quinoa seeds.</title>
        <authorList>
            <person name="Saati-Santamaria Z."/>
            <person name="Flores-Felix J.D."/>
            <person name="Igual J.M."/>
            <person name="Velazquez E."/>
            <person name="Garcia-Fraile P."/>
            <person name="Martinez-Molina E."/>
        </authorList>
    </citation>
    <scope>NUCLEOTIDE SEQUENCE</scope>
    <source>
        <strain evidence="17">SECRCQ15</strain>
    </source>
</reference>
<evidence type="ECO:0000256" key="12">
    <source>
        <dbReference type="ARBA" id="ARBA00023012"/>
    </source>
</evidence>
<evidence type="ECO:0000313" key="18">
    <source>
        <dbReference type="Proteomes" id="UP001431131"/>
    </source>
</evidence>
<dbReference type="Gene3D" id="3.30.565.10">
    <property type="entry name" value="Histidine kinase-like ATPase, C-terminal domain"/>
    <property type="match status" value="1"/>
</dbReference>
<evidence type="ECO:0000313" key="17">
    <source>
        <dbReference type="EMBL" id="MCH1627696.1"/>
    </source>
</evidence>
<dbReference type="SUPFAM" id="SSF55874">
    <property type="entry name" value="ATPase domain of HSP90 chaperone/DNA topoisomerase II/histidine kinase"/>
    <property type="match status" value="1"/>
</dbReference>
<dbReference type="InterPro" id="IPR005467">
    <property type="entry name" value="His_kinase_dom"/>
</dbReference>
<dbReference type="PROSITE" id="PS50885">
    <property type="entry name" value="HAMP"/>
    <property type="match status" value="1"/>
</dbReference>
<dbReference type="InterPro" id="IPR010559">
    <property type="entry name" value="Sig_transdc_His_kin_internal"/>
</dbReference>
<name>A0AAW5ECB1_9BACI</name>
<keyword evidence="4" id="KW-1003">Cell membrane</keyword>
<comment type="catalytic activity">
    <reaction evidence="1">
        <text>ATP + protein L-histidine = ADP + protein N-phospho-L-histidine.</text>
        <dbReference type="EC" id="2.7.13.3"/>
    </reaction>
</comment>
<keyword evidence="13 14" id="KW-0472">Membrane</keyword>
<gene>
    <name evidence="17" type="ORF">MJG50_20370</name>
</gene>
<proteinExistence type="predicted"/>
<evidence type="ECO:0000256" key="8">
    <source>
        <dbReference type="ARBA" id="ARBA00022741"/>
    </source>
</evidence>
<evidence type="ECO:0000256" key="11">
    <source>
        <dbReference type="ARBA" id="ARBA00022989"/>
    </source>
</evidence>
<evidence type="ECO:0000256" key="3">
    <source>
        <dbReference type="ARBA" id="ARBA00012438"/>
    </source>
</evidence>